<name>A0A8C8ABQ7_9STRI</name>
<protein>
    <submittedName>
        <fullName evidence="1">Uncharacterized protein</fullName>
    </submittedName>
</protein>
<organism evidence="1 2">
    <name type="scientific">Otus sunia</name>
    <name type="common">Oriental scops-owl</name>
    <dbReference type="NCBI Taxonomy" id="257818"/>
    <lineage>
        <taxon>Eukaryota</taxon>
        <taxon>Metazoa</taxon>
        <taxon>Chordata</taxon>
        <taxon>Craniata</taxon>
        <taxon>Vertebrata</taxon>
        <taxon>Euteleostomi</taxon>
        <taxon>Archelosauria</taxon>
        <taxon>Archosauria</taxon>
        <taxon>Dinosauria</taxon>
        <taxon>Saurischia</taxon>
        <taxon>Theropoda</taxon>
        <taxon>Coelurosauria</taxon>
        <taxon>Aves</taxon>
        <taxon>Neognathae</taxon>
        <taxon>Neoaves</taxon>
        <taxon>Telluraves</taxon>
        <taxon>Strigiformes</taxon>
        <taxon>Strigidae</taxon>
        <taxon>Otus</taxon>
    </lineage>
</organism>
<dbReference type="Proteomes" id="UP000694552">
    <property type="component" value="Unplaced"/>
</dbReference>
<dbReference type="AlphaFoldDB" id="A0A8C8ABQ7"/>
<proteinExistence type="predicted"/>
<evidence type="ECO:0000313" key="1">
    <source>
        <dbReference type="Ensembl" id="ENSOSUP00000002019.1"/>
    </source>
</evidence>
<keyword evidence="2" id="KW-1185">Reference proteome</keyword>
<accession>A0A8C8ABQ7</accession>
<reference evidence="1" key="1">
    <citation type="submission" date="2025-08" db="UniProtKB">
        <authorList>
            <consortium name="Ensembl"/>
        </authorList>
    </citation>
    <scope>IDENTIFICATION</scope>
</reference>
<sequence length="85" mass="9505">GAKGRVVNLINAKSFMAFVGGGYRLSKWGVEAFSDTLRVSWAGCTSYLPIYNPFYFALMLQNNLSWVIPGSNHITRDTHNFTKLS</sequence>
<evidence type="ECO:0000313" key="2">
    <source>
        <dbReference type="Proteomes" id="UP000694552"/>
    </source>
</evidence>
<dbReference type="Ensembl" id="ENSOSUT00000002057.1">
    <property type="protein sequence ID" value="ENSOSUP00000002019.1"/>
    <property type="gene ID" value="ENSOSUG00000001450.1"/>
</dbReference>
<reference evidence="1" key="2">
    <citation type="submission" date="2025-09" db="UniProtKB">
        <authorList>
            <consortium name="Ensembl"/>
        </authorList>
    </citation>
    <scope>IDENTIFICATION</scope>
</reference>